<accession>A0AAF1BR96</accession>
<feature type="compositionally biased region" description="Pro residues" evidence="1">
    <location>
        <begin position="576"/>
        <end position="586"/>
    </location>
</feature>
<keyword evidence="2" id="KW-0812">Transmembrane</keyword>
<feature type="signal peptide" evidence="3">
    <location>
        <begin position="1"/>
        <end position="21"/>
    </location>
</feature>
<feature type="compositionally biased region" description="Low complexity" evidence="1">
    <location>
        <begin position="616"/>
        <end position="629"/>
    </location>
</feature>
<sequence length="666" mass="69487">MVHPSARWTAALVTLASVASAFTPTLEFNLTLKDTYPFLTYLPAQAWEEVFDGTPASSYSAGMFGGGTSRHTINSTATTNSVSLSFYGKWVSFDISVDSTLESSAAILQLDGRSTVQNYPAIPSNKNPVRGNLWYDRVDWGAHTATASFVNDTFSFYGATITTGMITQATDVNNITYRDARMTSDGASNKAFTWSGTWNYSATIGGGGPTNQLPLSVPAMIGAPGSVCSVSLPANTSFIYINGTAGIGHGSATFTLSPPPPQGTFTLSPPPPQGFPTTINTFNPWAAAIVLYFTPLDPTLQYSLSISVGQDGVLGLDTLEIYSALNDPNWALDFGTPTAKKTDNNNNNHNNNGNSSGSNVGAIAGGAAGGAFALIAVAVVIFLVIKKRKQATRKNPNGVFEVDEEHAHYEPFPHGGAAASTTTPPVVLSDPAAQFTPITTEGQDAEKAYAAAGGGYAATEFGSQGGQTGSGFWGTALSDVSEKTEENRYSTPLASPKVPAADQRHSTPISLLGLNEKGGHLAPGPISPTTSNPDEATQQLGRLATTFSGSTASIGPTSPTVAESVTSGSSSTSKPLPFPVPRPLPAGPLSKAEEAARDAEEGARAELAELAELEAEGLASQQASSSSLQPSNPVPHNLREEDGGRIGDTLDTLPPEYNPEWRHTLT</sequence>
<feature type="region of interest" description="Disordered" evidence="1">
    <location>
        <begin position="483"/>
        <end position="536"/>
    </location>
</feature>
<dbReference type="EMBL" id="CP086717">
    <property type="protein sequence ID" value="WOO81883.1"/>
    <property type="molecule type" value="Genomic_DNA"/>
</dbReference>
<feature type="region of interest" description="Disordered" evidence="1">
    <location>
        <begin position="548"/>
        <end position="666"/>
    </location>
</feature>
<keyword evidence="2" id="KW-1133">Transmembrane helix</keyword>
<feature type="compositionally biased region" description="Low complexity" evidence="1">
    <location>
        <begin position="564"/>
        <end position="575"/>
    </location>
</feature>
<reference evidence="4" key="1">
    <citation type="submission" date="2023-10" db="EMBL/GenBank/DDBJ databases">
        <authorList>
            <person name="Noh H."/>
        </authorList>
    </citation>
    <scope>NUCLEOTIDE SEQUENCE</scope>
    <source>
        <strain evidence="4">DUCC4014</strain>
    </source>
</reference>
<dbReference type="AlphaFoldDB" id="A0AAF1BR96"/>
<evidence type="ECO:0000313" key="4">
    <source>
        <dbReference type="EMBL" id="WOO81883.1"/>
    </source>
</evidence>
<gene>
    <name evidence="4" type="ORF">LOC62_04G005399</name>
</gene>
<feature type="compositionally biased region" description="Polar residues" evidence="1">
    <location>
        <begin position="527"/>
        <end position="536"/>
    </location>
</feature>
<name>A0AAF1BR96_9TREE</name>
<evidence type="ECO:0000313" key="5">
    <source>
        <dbReference type="Proteomes" id="UP000827549"/>
    </source>
</evidence>
<feature type="transmembrane region" description="Helical" evidence="2">
    <location>
        <begin position="360"/>
        <end position="385"/>
    </location>
</feature>
<evidence type="ECO:0000256" key="2">
    <source>
        <dbReference type="SAM" id="Phobius"/>
    </source>
</evidence>
<feature type="compositionally biased region" description="Basic and acidic residues" evidence="1">
    <location>
        <begin position="591"/>
        <end position="607"/>
    </location>
</feature>
<keyword evidence="2" id="KW-0472">Membrane</keyword>
<protein>
    <submittedName>
        <fullName evidence="4">Uncharacterized protein</fullName>
    </submittedName>
</protein>
<feature type="compositionally biased region" description="Polar residues" evidence="1">
    <location>
        <begin position="548"/>
        <end position="563"/>
    </location>
</feature>
<evidence type="ECO:0000256" key="1">
    <source>
        <dbReference type="SAM" id="MobiDB-lite"/>
    </source>
</evidence>
<dbReference type="RefSeq" id="XP_062627915.1">
    <property type="nucleotide sequence ID" value="XM_062771931.1"/>
</dbReference>
<feature type="chain" id="PRO_5042110068" evidence="3">
    <location>
        <begin position="22"/>
        <end position="666"/>
    </location>
</feature>
<dbReference type="Proteomes" id="UP000827549">
    <property type="component" value="Chromosome 4"/>
</dbReference>
<keyword evidence="3" id="KW-0732">Signal</keyword>
<organism evidence="4 5">
    <name type="scientific">Vanrija pseudolonga</name>
    <dbReference type="NCBI Taxonomy" id="143232"/>
    <lineage>
        <taxon>Eukaryota</taxon>
        <taxon>Fungi</taxon>
        <taxon>Dikarya</taxon>
        <taxon>Basidiomycota</taxon>
        <taxon>Agaricomycotina</taxon>
        <taxon>Tremellomycetes</taxon>
        <taxon>Trichosporonales</taxon>
        <taxon>Trichosporonaceae</taxon>
        <taxon>Vanrija</taxon>
    </lineage>
</organism>
<evidence type="ECO:0000256" key="3">
    <source>
        <dbReference type="SAM" id="SignalP"/>
    </source>
</evidence>
<keyword evidence="5" id="KW-1185">Reference proteome</keyword>
<dbReference type="GeneID" id="87808628"/>
<proteinExistence type="predicted"/>